<dbReference type="InterPro" id="IPR055170">
    <property type="entry name" value="GFO_IDH_MocA-like_dom"/>
</dbReference>
<dbReference type="Pfam" id="PF01408">
    <property type="entry name" value="GFO_IDH_MocA"/>
    <property type="match status" value="1"/>
</dbReference>
<gene>
    <name evidence="3" type="ORF">SAMN03080601_01429</name>
</gene>
<name>A0A1T5EW13_9BACT</name>
<evidence type="ECO:0000313" key="4">
    <source>
        <dbReference type="Proteomes" id="UP000191055"/>
    </source>
</evidence>
<reference evidence="3 4" key="1">
    <citation type="submission" date="2017-02" db="EMBL/GenBank/DDBJ databases">
        <authorList>
            <person name="Peterson S.W."/>
        </authorList>
    </citation>
    <scope>NUCLEOTIDE SEQUENCE [LARGE SCALE GENOMIC DNA]</scope>
    <source>
        <strain evidence="3 4">DSM 24412</strain>
    </source>
</reference>
<dbReference type="SUPFAM" id="SSF51735">
    <property type="entry name" value="NAD(P)-binding Rossmann-fold domains"/>
    <property type="match status" value="1"/>
</dbReference>
<dbReference type="InterPro" id="IPR006311">
    <property type="entry name" value="TAT_signal"/>
</dbReference>
<dbReference type="AlphaFoldDB" id="A0A1T5EW13"/>
<dbReference type="STRING" id="889453.SAMN03080601_01429"/>
<dbReference type="SUPFAM" id="SSF55347">
    <property type="entry name" value="Glyceraldehyde-3-phosphate dehydrogenase-like, C-terminal domain"/>
    <property type="match status" value="1"/>
</dbReference>
<dbReference type="OrthoDB" id="9771072at2"/>
<sequence length="432" mass="49001">MSELSRRNFLKNGFLAGTVMLSPATLLNTKLNAQTADKKEKVRLAVVGAGSRGQYLMQSVLALQEHENMELVAICDVYEPSIQSALLLAPGVKVFRDYRALLEMKNLDGIIVATPLHEHAAPTIDALNNGIHVFCEKAMALTLEDTYAMAEAHLRTGNVLQIGHQRLFDPRFLKGMNYVHSGEIGKVTQMRAFWHRHNNWRRPVPSDQPELERFINWRLYREYSLGLMTELASHHIQVANWVKKALPKVVRGAGSISYWRDGREVEDNVALIYSYEDGTQFIYDSMIQNRKYGLELQVMGDKGTLELENNRMFYEEPPVPPKPPGIVQLIQNLESNVFGKIPLGSSSWEPELAIQERGYPILENNSRPDWWPAWEWRDGSLEQIIGFADAIREGKAIPGLFEQGYYGSIWTILGQMAIDSGQAVTMPDKYLI</sequence>
<feature type="domain" description="Gfo/Idh/MocA-like oxidoreductase N-terminal" evidence="1">
    <location>
        <begin position="43"/>
        <end position="164"/>
    </location>
</feature>
<dbReference type="PROSITE" id="PS51318">
    <property type="entry name" value="TAT"/>
    <property type="match status" value="1"/>
</dbReference>
<dbReference type="PANTHER" id="PTHR43818:SF12">
    <property type="entry name" value="NADH-DEPENDENT DEHYDROGENASE-RELATED"/>
    <property type="match status" value="1"/>
</dbReference>
<protein>
    <submittedName>
        <fullName evidence="3">Predicted dehydrogenase</fullName>
    </submittedName>
</protein>
<dbReference type="KEGG" id="asx:CDL62_01930"/>
<dbReference type="Gene3D" id="3.30.360.10">
    <property type="entry name" value="Dihydrodipicolinate Reductase, domain 2"/>
    <property type="match status" value="1"/>
</dbReference>
<dbReference type="EMBL" id="FUYV01000006">
    <property type="protein sequence ID" value="SKB88154.1"/>
    <property type="molecule type" value="Genomic_DNA"/>
</dbReference>
<dbReference type="InterPro" id="IPR000683">
    <property type="entry name" value="Gfo/Idh/MocA-like_OxRdtase_N"/>
</dbReference>
<dbReference type="RefSeq" id="WP_079557196.1">
    <property type="nucleotide sequence ID" value="NZ_CP021904.1"/>
</dbReference>
<accession>A0A1T5EW13</accession>
<dbReference type="Gene3D" id="3.40.50.720">
    <property type="entry name" value="NAD(P)-binding Rossmann-like Domain"/>
    <property type="match status" value="1"/>
</dbReference>
<dbReference type="PANTHER" id="PTHR43818">
    <property type="entry name" value="BCDNA.GH03377"/>
    <property type="match status" value="1"/>
</dbReference>
<proteinExistence type="predicted"/>
<keyword evidence="4" id="KW-1185">Reference proteome</keyword>
<organism evidence="3 4">
    <name type="scientific">Alkalitalea saponilacus</name>
    <dbReference type="NCBI Taxonomy" id="889453"/>
    <lineage>
        <taxon>Bacteria</taxon>
        <taxon>Pseudomonadati</taxon>
        <taxon>Bacteroidota</taxon>
        <taxon>Bacteroidia</taxon>
        <taxon>Marinilabiliales</taxon>
        <taxon>Marinilabiliaceae</taxon>
        <taxon>Alkalitalea</taxon>
    </lineage>
</organism>
<feature type="domain" description="GFO/IDH/MocA-like oxidoreductase" evidence="2">
    <location>
        <begin position="178"/>
        <end position="306"/>
    </location>
</feature>
<dbReference type="GO" id="GO:0000166">
    <property type="term" value="F:nucleotide binding"/>
    <property type="evidence" value="ECO:0007669"/>
    <property type="project" value="InterPro"/>
</dbReference>
<evidence type="ECO:0000313" key="3">
    <source>
        <dbReference type="EMBL" id="SKB88154.1"/>
    </source>
</evidence>
<evidence type="ECO:0000259" key="1">
    <source>
        <dbReference type="Pfam" id="PF01408"/>
    </source>
</evidence>
<dbReference type="Pfam" id="PF22725">
    <property type="entry name" value="GFO_IDH_MocA_C3"/>
    <property type="match status" value="1"/>
</dbReference>
<dbReference type="InterPro" id="IPR036291">
    <property type="entry name" value="NAD(P)-bd_dom_sf"/>
</dbReference>
<dbReference type="InterPro" id="IPR050463">
    <property type="entry name" value="Gfo/Idh/MocA_oxidrdct_glycsds"/>
</dbReference>
<dbReference type="Proteomes" id="UP000191055">
    <property type="component" value="Unassembled WGS sequence"/>
</dbReference>
<evidence type="ECO:0000259" key="2">
    <source>
        <dbReference type="Pfam" id="PF22725"/>
    </source>
</evidence>